<comment type="caution">
    <text evidence="14">The sequence shown here is derived from an EMBL/GenBank/DDBJ whole genome shotgun (WGS) entry which is preliminary data.</text>
</comment>
<evidence type="ECO:0000256" key="3">
    <source>
        <dbReference type="ARBA" id="ARBA00022448"/>
    </source>
</evidence>
<dbReference type="PANTHER" id="PTHR24089">
    <property type="entry name" value="SOLUTE CARRIER FAMILY 25"/>
    <property type="match status" value="1"/>
</dbReference>
<evidence type="ECO:0000256" key="7">
    <source>
        <dbReference type="ARBA" id="ARBA00022989"/>
    </source>
</evidence>
<dbReference type="GO" id="GO:0055085">
    <property type="term" value="P:transmembrane transport"/>
    <property type="evidence" value="ECO:0007669"/>
    <property type="project" value="InterPro"/>
</dbReference>
<evidence type="ECO:0000256" key="8">
    <source>
        <dbReference type="ARBA" id="ARBA00023128"/>
    </source>
</evidence>
<keyword evidence="6" id="KW-0999">Mitochondrion inner membrane</keyword>
<feature type="repeat" description="Solcar" evidence="10">
    <location>
        <begin position="147"/>
        <end position="237"/>
    </location>
</feature>
<evidence type="ECO:0000256" key="6">
    <source>
        <dbReference type="ARBA" id="ARBA00022792"/>
    </source>
</evidence>
<dbReference type="InterPro" id="IPR002167">
    <property type="entry name" value="GDC-like"/>
</dbReference>
<gene>
    <name evidence="14" type="ORF">TRICI_004866</name>
</gene>
<dbReference type="PRINTS" id="PR00926">
    <property type="entry name" value="MITOCARRIER"/>
</dbReference>
<dbReference type="EMBL" id="SWFS01000372">
    <property type="protein sequence ID" value="KAA8908039.1"/>
    <property type="molecule type" value="Genomic_DNA"/>
</dbReference>
<accession>A0A642UYY7</accession>
<dbReference type="AlphaFoldDB" id="A0A642UYY7"/>
<proteinExistence type="inferred from homology"/>
<keyword evidence="8" id="KW-0496">Mitochondrion</keyword>
<evidence type="ECO:0000256" key="10">
    <source>
        <dbReference type="PROSITE-ProRule" id="PRU00282"/>
    </source>
</evidence>
<sequence>MNVSLRPKNNHQATAADGSSAGVVQNTTTCDDYLYHKEPVVVDKQSLNYVFRSGIAGGAAGCAAKTLIAPLDRVKILFQTSNPSFRKYTGSWLGFYRAGRHIYSTDGVLALFQGHSATLLRIFPYAAIKFVAYEQVRSLLIPSKQQETSARRFVAGSLSGLVSVFFTYPLDLVRVRLAYDTTSHSSPRGRLIHVMKKIYGERQEGLRNFYKGFVPTIAGMIPYAGVSFWAHDAFHDLFRTKLLAPYAVQDDVPISGTSRPPLTAWAQLTAGGLSGLCAQTASYPLEVIRRRMQVSGETGERIGMFKMGKSIVATRGFRGLFVGLSIGYIKVTPMFACSFFVYERVKLLLGI</sequence>
<feature type="repeat" description="Solcar" evidence="10">
    <location>
        <begin position="48"/>
        <end position="139"/>
    </location>
</feature>
<evidence type="ECO:0000256" key="11">
    <source>
        <dbReference type="RuleBase" id="RU000488"/>
    </source>
</evidence>
<evidence type="ECO:0000256" key="2">
    <source>
        <dbReference type="ARBA" id="ARBA00006375"/>
    </source>
</evidence>
<reference evidence="14" key="1">
    <citation type="journal article" date="2019" name="G3 (Bethesda)">
        <title>Genome Assemblies of Two Rare Opportunistic Yeast Pathogens: Diutina rugosa (syn. Candida rugosa) and Trichomonascus ciferrii (syn. Candida ciferrii).</title>
        <authorList>
            <person name="Mixao V."/>
            <person name="Saus E."/>
            <person name="Hansen A.P."/>
            <person name="Lass-Florl C."/>
            <person name="Gabaldon T."/>
        </authorList>
    </citation>
    <scope>NUCLEOTIDE SEQUENCE</scope>
    <source>
        <strain evidence="14">CBS 4856</strain>
    </source>
</reference>
<keyword evidence="7 13" id="KW-1133">Transmembrane helix</keyword>
<keyword evidence="4 10" id="KW-0812">Transmembrane</keyword>
<evidence type="ECO:0000256" key="4">
    <source>
        <dbReference type="ARBA" id="ARBA00022692"/>
    </source>
</evidence>
<dbReference type="OrthoDB" id="270584at2759"/>
<dbReference type="Proteomes" id="UP000761534">
    <property type="component" value="Unassembled WGS sequence"/>
</dbReference>
<evidence type="ECO:0008006" key="16">
    <source>
        <dbReference type="Google" id="ProtNLM"/>
    </source>
</evidence>
<dbReference type="PRINTS" id="PR00928">
    <property type="entry name" value="GRAVESDC"/>
</dbReference>
<dbReference type="InterPro" id="IPR018108">
    <property type="entry name" value="MCP_transmembrane"/>
</dbReference>
<dbReference type="PROSITE" id="PS50920">
    <property type="entry name" value="SOLCAR"/>
    <property type="match status" value="3"/>
</dbReference>
<evidence type="ECO:0000256" key="12">
    <source>
        <dbReference type="SAM" id="MobiDB-lite"/>
    </source>
</evidence>
<evidence type="ECO:0000313" key="14">
    <source>
        <dbReference type="EMBL" id="KAA8908039.1"/>
    </source>
</evidence>
<evidence type="ECO:0000256" key="9">
    <source>
        <dbReference type="ARBA" id="ARBA00023136"/>
    </source>
</evidence>
<keyword evidence="5" id="KW-0677">Repeat</keyword>
<comment type="subcellular location">
    <subcellularLocation>
        <location evidence="1">Mitochondrion inner membrane</location>
        <topology evidence="1">Multi-pass membrane protein</topology>
    </subcellularLocation>
</comment>
<dbReference type="Pfam" id="PF00153">
    <property type="entry name" value="Mito_carr"/>
    <property type="match status" value="3"/>
</dbReference>
<feature type="region of interest" description="Disordered" evidence="12">
    <location>
        <begin position="1"/>
        <end position="20"/>
    </location>
</feature>
<evidence type="ECO:0000256" key="1">
    <source>
        <dbReference type="ARBA" id="ARBA00004448"/>
    </source>
</evidence>
<feature type="repeat" description="Solcar" evidence="10">
    <location>
        <begin position="262"/>
        <end position="348"/>
    </location>
</feature>
<comment type="similarity">
    <text evidence="2 11">Belongs to the mitochondrial carrier (TC 2.A.29) family.</text>
</comment>
<name>A0A642UYY7_9ASCO</name>
<evidence type="ECO:0000313" key="15">
    <source>
        <dbReference type="Proteomes" id="UP000761534"/>
    </source>
</evidence>
<keyword evidence="3 11" id="KW-0813">Transport</keyword>
<feature type="transmembrane region" description="Helical" evidence="13">
    <location>
        <begin position="319"/>
        <end position="342"/>
    </location>
</feature>
<organism evidence="14 15">
    <name type="scientific">Trichomonascus ciferrii</name>
    <dbReference type="NCBI Taxonomy" id="44093"/>
    <lineage>
        <taxon>Eukaryota</taxon>
        <taxon>Fungi</taxon>
        <taxon>Dikarya</taxon>
        <taxon>Ascomycota</taxon>
        <taxon>Saccharomycotina</taxon>
        <taxon>Dipodascomycetes</taxon>
        <taxon>Dipodascales</taxon>
        <taxon>Trichomonascaceae</taxon>
        <taxon>Trichomonascus</taxon>
        <taxon>Trichomonascus ciferrii complex</taxon>
    </lineage>
</organism>
<dbReference type="VEuPathDB" id="FungiDB:TRICI_004866"/>
<dbReference type="SUPFAM" id="SSF103506">
    <property type="entry name" value="Mitochondrial carrier"/>
    <property type="match status" value="1"/>
</dbReference>
<dbReference type="GO" id="GO:0005743">
    <property type="term" value="C:mitochondrial inner membrane"/>
    <property type="evidence" value="ECO:0007669"/>
    <property type="project" value="UniProtKB-SubCell"/>
</dbReference>
<evidence type="ECO:0000256" key="5">
    <source>
        <dbReference type="ARBA" id="ARBA00022737"/>
    </source>
</evidence>
<keyword evidence="15" id="KW-1185">Reference proteome</keyword>
<evidence type="ECO:0000256" key="13">
    <source>
        <dbReference type="SAM" id="Phobius"/>
    </source>
</evidence>
<keyword evidence="9 10" id="KW-0472">Membrane</keyword>
<dbReference type="InterPro" id="IPR002067">
    <property type="entry name" value="MCP"/>
</dbReference>
<dbReference type="InterPro" id="IPR023395">
    <property type="entry name" value="MCP_dom_sf"/>
</dbReference>
<dbReference type="Gene3D" id="1.50.40.10">
    <property type="entry name" value="Mitochondrial carrier domain"/>
    <property type="match status" value="1"/>
</dbReference>
<protein>
    <recommendedName>
        <fullName evidence="16">Mitochondrial carrier protein LEU5</fullName>
    </recommendedName>
</protein>